<dbReference type="GO" id="GO:0070967">
    <property type="term" value="F:coenzyme F420 binding"/>
    <property type="evidence" value="ECO:0007669"/>
    <property type="project" value="TreeGrafter"/>
</dbReference>
<accession>A0A1I0LP53</accession>
<dbReference type="SUPFAM" id="SSF50475">
    <property type="entry name" value="FMN-binding split barrel"/>
    <property type="match status" value="1"/>
</dbReference>
<sequence length="139" mass="15534">MNEEEARRRFAAARVARLATVRGDGTPRLVPVVFAVIGGRVVNAVDHKPKTTTDLRRLADIRADPRVTLLADHYDEDWSLLWWVRADGLARVAAAGTEREEALDALTAKYPQYRERRPAGPAVVVEVTRWRGWAATPPP</sequence>
<dbReference type="Proteomes" id="UP000199361">
    <property type="component" value="Unassembled WGS sequence"/>
</dbReference>
<keyword evidence="1" id="KW-0560">Oxidoreductase</keyword>
<dbReference type="InterPro" id="IPR012349">
    <property type="entry name" value="Split_barrel_FMN-bd"/>
</dbReference>
<dbReference type="InterPro" id="IPR052019">
    <property type="entry name" value="F420H2_bilvrd_red/Heme_oxyg"/>
</dbReference>
<dbReference type="GO" id="GO:0005829">
    <property type="term" value="C:cytosol"/>
    <property type="evidence" value="ECO:0007669"/>
    <property type="project" value="TreeGrafter"/>
</dbReference>
<dbReference type="EMBL" id="FOHX01000020">
    <property type="protein sequence ID" value="SEU42683.1"/>
    <property type="molecule type" value="Genomic_DNA"/>
</dbReference>
<dbReference type="Pfam" id="PF01243">
    <property type="entry name" value="PNPOx_N"/>
    <property type="match status" value="1"/>
</dbReference>
<dbReference type="RefSeq" id="WP_091092442.1">
    <property type="nucleotide sequence ID" value="NZ_FOHX01000020.1"/>
</dbReference>
<dbReference type="InterPro" id="IPR011576">
    <property type="entry name" value="Pyridox_Oxase_N"/>
</dbReference>
<dbReference type="PANTHER" id="PTHR35176">
    <property type="entry name" value="HEME OXYGENASE HI_0854-RELATED"/>
    <property type="match status" value="1"/>
</dbReference>
<reference evidence="3 4" key="1">
    <citation type="submission" date="2016-10" db="EMBL/GenBank/DDBJ databases">
        <authorList>
            <person name="de Groot N.N."/>
        </authorList>
    </citation>
    <scope>NUCLEOTIDE SEQUENCE [LARGE SCALE GENOMIC DNA]</scope>
    <source>
        <strain evidence="3 4">CGMCC 4.5598</strain>
    </source>
</reference>
<keyword evidence="4" id="KW-1185">Reference proteome</keyword>
<dbReference type="AlphaFoldDB" id="A0A1I0LP53"/>
<dbReference type="InterPro" id="IPR019967">
    <property type="entry name" value="F420-dep_enz_PPOX_Rv0121"/>
</dbReference>
<dbReference type="NCBIfam" id="TIGR03668">
    <property type="entry name" value="Rv0121_F420"/>
    <property type="match status" value="1"/>
</dbReference>
<evidence type="ECO:0000313" key="4">
    <source>
        <dbReference type="Proteomes" id="UP000199361"/>
    </source>
</evidence>
<dbReference type="Gene3D" id="2.30.110.10">
    <property type="entry name" value="Electron Transport, Fmn-binding Protein, Chain A"/>
    <property type="match status" value="1"/>
</dbReference>
<gene>
    <name evidence="3" type="ORF">SAMN05421811_120109</name>
</gene>
<dbReference type="STRING" id="568860.SAMN05421811_120109"/>
<dbReference type="PANTHER" id="PTHR35176:SF2">
    <property type="entry name" value="F420H(2)-DEPENDENT REDUCTASE RV1155"/>
    <property type="match status" value="1"/>
</dbReference>
<protein>
    <submittedName>
        <fullName evidence="3">PPOX class probable F420-dependent enzyme, Rv0121 family</fullName>
    </submittedName>
</protein>
<name>A0A1I0LP53_9ACTN</name>
<organism evidence="3 4">
    <name type="scientific">Nonomuraea wenchangensis</name>
    <dbReference type="NCBI Taxonomy" id="568860"/>
    <lineage>
        <taxon>Bacteria</taxon>
        <taxon>Bacillati</taxon>
        <taxon>Actinomycetota</taxon>
        <taxon>Actinomycetes</taxon>
        <taxon>Streptosporangiales</taxon>
        <taxon>Streptosporangiaceae</taxon>
        <taxon>Nonomuraea</taxon>
    </lineage>
</organism>
<dbReference type="OrthoDB" id="9812086at2"/>
<feature type="domain" description="Pyridoxamine 5'-phosphate oxidase N-terminal" evidence="2">
    <location>
        <begin position="4"/>
        <end position="133"/>
    </location>
</feature>
<proteinExistence type="predicted"/>
<evidence type="ECO:0000259" key="2">
    <source>
        <dbReference type="Pfam" id="PF01243"/>
    </source>
</evidence>
<evidence type="ECO:0000256" key="1">
    <source>
        <dbReference type="ARBA" id="ARBA00023002"/>
    </source>
</evidence>
<dbReference type="GO" id="GO:0016627">
    <property type="term" value="F:oxidoreductase activity, acting on the CH-CH group of donors"/>
    <property type="evidence" value="ECO:0007669"/>
    <property type="project" value="TreeGrafter"/>
</dbReference>
<evidence type="ECO:0000313" key="3">
    <source>
        <dbReference type="EMBL" id="SEU42683.1"/>
    </source>
</evidence>